<gene>
    <name evidence="6" type="ORF">H1W37_01790</name>
</gene>
<proteinExistence type="predicted"/>
<dbReference type="Proteomes" id="UP000559404">
    <property type="component" value="Unassembled WGS sequence"/>
</dbReference>
<evidence type="ECO:0000256" key="4">
    <source>
        <dbReference type="SAM" id="Coils"/>
    </source>
</evidence>
<evidence type="ECO:0000256" key="3">
    <source>
        <dbReference type="ARBA" id="ARBA00023163"/>
    </source>
</evidence>
<organism evidence="6 7">
    <name type="scientific">Stappia taiwanensis</name>
    <dbReference type="NCBI Taxonomy" id="992267"/>
    <lineage>
        <taxon>Bacteria</taxon>
        <taxon>Pseudomonadati</taxon>
        <taxon>Pseudomonadota</taxon>
        <taxon>Alphaproteobacteria</taxon>
        <taxon>Hyphomicrobiales</taxon>
        <taxon>Stappiaceae</taxon>
        <taxon>Stappia</taxon>
    </lineage>
</organism>
<evidence type="ECO:0000256" key="1">
    <source>
        <dbReference type="ARBA" id="ARBA00023015"/>
    </source>
</evidence>
<reference evidence="6 7" key="1">
    <citation type="submission" date="2020-07" db="EMBL/GenBank/DDBJ databases">
        <authorList>
            <person name="Li M."/>
        </authorList>
    </citation>
    <scope>NUCLEOTIDE SEQUENCE [LARGE SCALE GENOMIC DNA]</scope>
    <source>
        <strain evidence="6 7">DSM 23284</strain>
    </source>
</reference>
<dbReference type="InterPro" id="IPR001387">
    <property type="entry name" value="Cro/C1-type_HTH"/>
</dbReference>
<feature type="domain" description="HTH cro/C1-type" evidence="5">
    <location>
        <begin position="25"/>
        <end position="79"/>
    </location>
</feature>
<keyword evidence="3" id="KW-0804">Transcription</keyword>
<keyword evidence="4" id="KW-0175">Coiled coil</keyword>
<dbReference type="AlphaFoldDB" id="A0A838XG50"/>
<dbReference type="InterPro" id="IPR010982">
    <property type="entry name" value="Lambda_DNA-bd_dom_sf"/>
</dbReference>
<dbReference type="GO" id="GO:0003677">
    <property type="term" value="F:DNA binding"/>
    <property type="evidence" value="ECO:0007669"/>
    <property type="project" value="UniProtKB-KW"/>
</dbReference>
<evidence type="ECO:0000313" key="6">
    <source>
        <dbReference type="EMBL" id="MBA4610369.1"/>
    </source>
</evidence>
<protein>
    <submittedName>
        <fullName evidence="6">Helix-turn-helix domain-containing protein</fullName>
    </submittedName>
</protein>
<dbReference type="RefSeq" id="WP_181758577.1">
    <property type="nucleotide sequence ID" value="NZ_BMCR01000002.1"/>
</dbReference>
<name>A0A838XG50_9HYPH</name>
<sequence>MSSTISEPETIWSETRDRDSIGGRIRRAREAVGLSGAQLARRLGVKSATVNAWETGRSEPRANRLTMLAGFLAVSPTWLLYGLGDKPADETLSSELSLIAASLKALRETHDRTGETIERLEAQIARLADQARAGDAGDTA</sequence>
<dbReference type="Pfam" id="PF01381">
    <property type="entry name" value="HTH_3"/>
    <property type="match status" value="1"/>
</dbReference>
<dbReference type="EMBL" id="JACEON010000002">
    <property type="protein sequence ID" value="MBA4610369.1"/>
    <property type="molecule type" value="Genomic_DNA"/>
</dbReference>
<keyword evidence="1" id="KW-0805">Transcription regulation</keyword>
<comment type="caution">
    <text evidence="6">The sequence shown here is derived from an EMBL/GenBank/DDBJ whole genome shotgun (WGS) entry which is preliminary data.</text>
</comment>
<dbReference type="SUPFAM" id="SSF47413">
    <property type="entry name" value="lambda repressor-like DNA-binding domains"/>
    <property type="match status" value="1"/>
</dbReference>
<dbReference type="Gene3D" id="1.10.260.40">
    <property type="entry name" value="lambda repressor-like DNA-binding domains"/>
    <property type="match status" value="1"/>
</dbReference>
<keyword evidence="7" id="KW-1185">Reference proteome</keyword>
<reference evidence="6 7" key="2">
    <citation type="submission" date="2020-08" db="EMBL/GenBank/DDBJ databases">
        <title>Stappia taiwanensis sp. nov., isolated from a coastal thermal spring.</title>
        <authorList>
            <person name="Kampfer P."/>
        </authorList>
    </citation>
    <scope>NUCLEOTIDE SEQUENCE [LARGE SCALE GENOMIC DNA]</scope>
    <source>
        <strain evidence="6 7">DSM 23284</strain>
    </source>
</reference>
<dbReference type="PANTHER" id="PTHR40661">
    <property type="match status" value="1"/>
</dbReference>
<evidence type="ECO:0000256" key="2">
    <source>
        <dbReference type="ARBA" id="ARBA00023125"/>
    </source>
</evidence>
<evidence type="ECO:0000313" key="7">
    <source>
        <dbReference type="Proteomes" id="UP000559404"/>
    </source>
</evidence>
<dbReference type="SMART" id="SM00530">
    <property type="entry name" value="HTH_XRE"/>
    <property type="match status" value="1"/>
</dbReference>
<dbReference type="PANTHER" id="PTHR40661:SF3">
    <property type="entry name" value="FELS-1 PROPHAGE TRANSCRIPTIONAL REGULATOR"/>
    <property type="match status" value="1"/>
</dbReference>
<feature type="coiled-coil region" evidence="4">
    <location>
        <begin position="103"/>
        <end position="130"/>
    </location>
</feature>
<keyword evidence="2" id="KW-0238">DNA-binding</keyword>
<dbReference type="CDD" id="cd00093">
    <property type="entry name" value="HTH_XRE"/>
    <property type="match status" value="1"/>
</dbReference>
<evidence type="ECO:0000259" key="5">
    <source>
        <dbReference type="PROSITE" id="PS50943"/>
    </source>
</evidence>
<accession>A0A838XG50</accession>
<dbReference type="PROSITE" id="PS50943">
    <property type="entry name" value="HTH_CROC1"/>
    <property type="match status" value="1"/>
</dbReference>